<feature type="non-terminal residue" evidence="2">
    <location>
        <position position="1"/>
    </location>
</feature>
<dbReference type="PANTHER" id="PTHR15439">
    <property type="entry name" value="RETINOBLASTOMA-BINDING PROTEIN 6"/>
    <property type="match status" value="1"/>
</dbReference>
<name>V8P9S9_OPHHA</name>
<comment type="caution">
    <text evidence="2">The sequence shown here is derived from an EMBL/GenBank/DDBJ whole genome shotgun (WGS) entry which is preliminary data.</text>
</comment>
<keyword evidence="3" id="KW-1185">Reference proteome</keyword>
<feature type="compositionally biased region" description="Basic residues" evidence="1">
    <location>
        <begin position="420"/>
        <end position="443"/>
    </location>
</feature>
<dbReference type="Proteomes" id="UP000018936">
    <property type="component" value="Unassembled WGS sequence"/>
</dbReference>
<sequence>MTGEGYCKIPIPTHSCGKGWDSIGSDHFYRTGCYESAQFGEPVNHAPGWPRPFLPAHFPPCPSLLTCLRPPLLPAFHLSLQASPSRVNFRASLSRCALASCHGRAGRERRECCISPLATKKPRGHGSAGREKRERSLSLPGAARSDRGNALVCSAATAPKARKFPTTGTFPGGTTTSLSLCVCVCVCVCVRAVEVFLRETLLRSPSYDRWLWWGREGGHVQGDAPQEQQSKKPKSPSLFERKAARLNPASLCCLGAHSMRGRLSGFLLCRERGALALPAGKKMEKLVSALDCLSYLLLLGKCCCSCLHEAPRARIAASATRGAAATHGGSFLLFLPPSDDLRLPDHLVQKKERARKKEEGRERKSKKEREKEREQESKKERKREKEREKERKQEEREKEREGERERGEREKEREKEEIRKKRKKRERKKKRERGRERKKRDRQRKGDGRKGQKERERKKEKKERKKERKRGREENSNPLLQQEILTESKNSRVRSMCVCMCVRAWLSKLQKQVK</sequence>
<proteinExistence type="predicted"/>
<feature type="compositionally biased region" description="Basic residues" evidence="1">
    <location>
        <begin position="458"/>
        <end position="469"/>
    </location>
</feature>
<organism evidence="2 3">
    <name type="scientific">Ophiophagus hannah</name>
    <name type="common">King cobra</name>
    <name type="synonym">Naja hannah</name>
    <dbReference type="NCBI Taxonomy" id="8665"/>
    <lineage>
        <taxon>Eukaryota</taxon>
        <taxon>Metazoa</taxon>
        <taxon>Chordata</taxon>
        <taxon>Craniata</taxon>
        <taxon>Vertebrata</taxon>
        <taxon>Euteleostomi</taxon>
        <taxon>Lepidosauria</taxon>
        <taxon>Squamata</taxon>
        <taxon>Bifurcata</taxon>
        <taxon>Unidentata</taxon>
        <taxon>Episquamata</taxon>
        <taxon>Toxicofera</taxon>
        <taxon>Serpentes</taxon>
        <taxon>Colubroidea</taxon>
        <taxon>Elapidae</taxon>
        <taxon>Elapinae</taxon>
        <taxon>Ophiophagus</taxon>
    </lineage>
</organism>
<feature type="compositionally biased region" description="Basic and acidic residues" evidence="1">
    <location>
        <begin position="444"/>
        <end position="457"/>
    </location>
</feature>
<accession>V8P9S9</accession>
<feature type="region of interest" description="Disordered" evidence="1">
    <location>
        <begin position="349"/>
        <end position="486"/>
    </location>
</feature>
<dbReference type="GO" id="GO:0006511">
    <property type="term" value="P:ubiquitin-dependent protein catabolic process"/>
    <property type="evidence" value="ECO:0007669"/>
    <property type="project" value="TreeGrafter"/>
</dbReference>
<evidence type="ECO:0000256" key="1">
    <source>
        <dbReference type="SAM" id="MobiDB-lite"/>
    </source>
</evidence>
<evidence type="ECO:0000313" key="3">
    <source>
        <dbReference type="Proteomes" id="UP000018936"/>
    </source>
</evidence>
<dbReference type="PANTHER" id="PTHR15439:SF0">
    <property type="entry name" value="CELL DIVISION CYCLE AND APOPTOSIS REGULATOR PROTEIN 1-RELATED"/>
    <property type="match status" value="1"/>
</dbReference>
<protein>
    <submittedName>
        <fullName evidence="2">Zinc finger CCCH domain-containing protein 13</fullName>
    </submittedName>
</protein>
<evidence type="ECO:0000313" key="2">
    <source>
        <dbReference type="EMBL" id="ETE71075.1"/>
    </source>
</evidence>
<dbReference type="EMBL" id="AZIM01000439">
    <property type="protein sequence ID" value="ETE71075.1"/>
    <property type="molecule type" value="Genomic_DNA"/>
</dbReference>
<dbReference type="GO" id="GO:0005634">
    <property type="term" value="C:nucleus"/>
    <property type="evidence" value="ECO:0007669"/>
    <property type="project" value="TreeGrafter"/>
</dbReference>
<feature type="compositionally biased region" description="Polar residues" evidence="1">
    <location>
        <begin position="476"/>
        <end position="486"/>
    </location>
</feature>
<dbReference type="AlphaFoldDB" id="V8P9S9"/>
<dbReference type="InterPro" id="IPR033489">
    <property type="entry name" value="RBBP6"/>
</dbReference>
<feature type="compositionally biased region" description="Basic and acidic residues" evidence="1">
    <location>
        <begin position="349"/>
        <end position="419"/>
    </location>
</feature>
<reference evidence="2 3" key="1">
    <citation type="journal article" date="2013" name="Proc. Natl. Acad. Sci. U.S.A.">
        <title>The king cobra genome reveals dynamic gene evolution and adaptation in the snake venom system.</title>
        <authorList>
            <person name="Vonk F.J."/>
            <person name="Casewell N.R."/>
            <person name="Henkel C.V."/>
            <person name="Heimberg A.M."/>
            <person name="Jansen H.J."/>
            <person name="McCleary R.J."/>
            <person name="Kerkkamp H.M."/>
            <person name="Vos R.A."/>
            <person name="Guerreiro I."/>
            <person name="Calvete J.J."/>
            <person name="Wuster W."/>
            <person name="Woods A.E."/>
            <person name="Logan J.M."/>
            <person name="Harrison R.A."/>
            <person name="Castoe T.A."/>
            <person name="de Koning A.P."/>
            <person name="Pollock D.D."/>
            <person name="Yandell M."/>
            <person name="Calderon D."/>
            <person name="Renjifo C."/>
            <person name="Currier R.B."/>
            <person name="Salgado D."/>
            <person name="Pla D."/>
            <person name="Sanz L."/>
            <person name="Hyder A.S."/>
            <person name="Ribeiro J.M."/>
            <person name="Arntzen J.W."/>
            <person name="van den Thillart G.E."/>
            <person name="Boetzer M."/>
            <person name="Pirovano W."/>
            <person name="Dirks R.P."/>
            <person name="Spaink H.P."/>
            <person name="Duboule D."/>
            <person name="McGlinn E."/>
            <person name="Kini R.M."/>
            <person name="Richardson M.K."/>
        </authorList>
    </citation>
    <scope>NUCLEOTIDE SEQUENCE</scope>
    <source>
        <tissue evidence="2">Blood</tissue>
    </source>
</reference>
<gene>
    <name evidence="2" type="primary">ZC3H13</name>
    <name evidence="2" type="ORF">L345_03115</name>
</gene>
<feature type="region of interest" description="Disordered" evidence="1">
    <location>
        <begin position="120"/>
        <end position="144"/>
    </location>
</feature>
<dbReference type="GO" id="GO:0016567">
    <property type="term" value="P:protein ubiquitination"/>
    <property type="evidence" value="ECO:0007669"/>
    <property type="project" value="InterPro"/>
</dbReference>
<dbReference type="GO" id="GO:0061630">
    <property type="term" value="F:ubiquitin protein ligase activity"/>
    <property type="evidence" value="ECO:0007669"/>
    <property type="project" value="InterPro"/>
</dbReference>
<dbReference type="GO" id="GO:0006397">
    <property type="term" value="P:mRNA processing"/>
    <property type="evidence" value="ECO:0007669"/>
    <property type="project" value="InterPro"/>
</dbReference>